<dbReference type="SUPFAM" id="SSF102114">
    <property type="entry name" value="Radical SAM enzymes"/>
    <property type="match status" value="1"/>
</dbReference>
<dbReference type="PROSITE" id="PS51332">
    <property type="entry name" value="B12_BINDING"/>
    <property type="match status" value="1"/>
</dbReference>
<protein>
    <submittedName>
        <fullName evidence="10">Uncharacterized protein</fullName>
    </submittedName>
</protein>
<sequence length="478" mass="54398">MIKVLLVRPHAYLPTSKWLQSMLLLEPYAQELIAGAVKLPNDVSICDLAVQKQPIKAFKLILEEYRPDFIGFGGFSGQYRINCELAGLAKKILPKVLTCLGGIHASSYPTDCKAPELFDLVVRGDGVSAIKVILKAMESGQPLPETDWILPTASPNFDCLAVKPPPPLHSDGINTRPRRDLVDMKKYYCICYGEPKQKMKTLFPGIACVRTSVGCPNRCSFCVVHFLANGKYLQRNIEDVVDEIASLHQEYIYFVDDETFTNAKRMSKLAEMLIERGIRKKYLSWARSDTICRHPELFELWKKAGLELVYIGFESLEEKNLTGYNKNATPSQNRKAREILRNLNLNIHAALMINPDFDKEDFEIVHKTIEELSPAEFAFTVFSPPPGTEAFAAAKDSFICDDPCLYYDCLHTILPTKLPLKTFYRYFSILYALGAAKIPPRINKVKVPFRDFIKLILGGLKFGRQLHGMYRDYDRKYW</sequence>
<dbReference type="SFLD" id="SFLDG01082">
    <property type="entry name" value="B12-binding_domain_containing"/>
    <property type="match status" value="1"/>
</dbReference>
<dbReference type="GO" id="GO:0003824">
    <property type="term" value="F:catalytic activity"/>
    <property type="evidence" value="ECO:0007669"/>
    <property type="project" value="InterPro"/>
</dbReference>
<evidence type="ECO:0000256" key="6">
    <source>
        <dbReference type="ARBA" id="ARBA00023004"/>
    </source>
</evidence>
<dbReference type="SFLD" id="SFLDS00029">
    <property type="entry name" value="Radical_SAM"/>
    <property type="match status" value="1"/>
</dbReference>
<dbReference type="InterPro" id="IPR006638">
    <property type="entry name" value="Elp3/MiaA/NifB-like_rSAM"/>
</dbReference>
<name>E1YE28_9BACT</name>
<dbReference type="PANTHER" id="PTHR43409">
    <property type="entry name" value="ANAEROBIC MAGNESIUM-PROTOPORPHYRIN IX MONOMETHYL ESTER CYCLASE-RELATED"/>
    <property type="match status" value="1"/>
</dbReference>
<dbReference type="GO" id="GO:0046872">
    <property type="term" value="F:metal ion binding"/>
    <property type="evidence" value="ECO:0007669"/>
    <property type="project" value="UniProtKB-KW"/>
</dbReference>
<keyword evidence="7" id="KW-0411">Iron-sulfur</keyword>
<dbReference type="InterPro" id="IPR006158">
    <property type="entry name" value="Cobalamin-bd"/>
</dbReference>
<evidence type="ECO:0000313" key="10">
    <source>
        <dbReference type="EMBL" id="CBX28958.1"/>
    </source>
</evidence>
<dbReference type="Gene3D" id="3.80.30.20">
    <property type="entry name" value="tm_1862 like domain"/>
    <property type="match status" value="1"/>
</dbReference>
<dbReference type="SMART" id="SM00729">
    <property type="entry name" value="Elp3"/>
    <property type="match status" value="1"/>
</dbReference>
<evidence type="ECO:0000256" key="7">
    <source>
        <dbReference type="ARBA" id="ARBA00023014"/>
    </source>
</evidence>
<dbReference type="CDD" id="cd01335">
    <property type="entry name" value="Radical_SAM"/>
    <property type="match status" value="1"/>
</dbReference>
<keyword evidence="2" id="KW-0489">Methyltransferase</keyword>
<dbReference type="InterPro" id="IPR034466">
    <property type="entry name" value="Methyltransferase_Class_B"/>
</dbReference>
<dbReference type="InterPro" id="IPR058240">
    <property type="entry name" value="rSAM_sf"/>
</dbReference>
<dbReference type="PROSITE" id="PS51918">
    <property type="entry name" value="RADICAL_SAM"/>
    <property type="match status" value="1"/>
</dbReference>
<keyword evidence="3" id="KW-0808">Transferase</keyword>
<dbReference type="InterPro" id="IPR007197">
    <property type="entry name" value="rSAM"/>
</dbReference>
<evidence type="ECO:0000256" key="5">
    <source>
        <dbReference type="ARBA" id="ARBA00022723"/>
    </source>
</evidence>
<dbReference type="PANTHER" id="PTHR43409:SF7">
    <property type="entry name" value="BLL1977 PROTEIN"/>
    <property type="match status" value="1"/>
</dbReference>
<reference evidence="10" key="1">
    <citation type="journal article" date="2011" name="Environ. Microbiol.">
        <title>Genomic insights into the metabolic potential of the polycyclic aromatic hydrocarbon degrading sulfate-reducing Deltaproteobacterium N47.</title>
        <authorList>
            <person name="Bergmann F."/>
            <person name="Selesi D."/>
            <person name="Weinmaier T."/>
            <person name="Tischler P."/>
            <person name="Rattei T."/>
            <person name="Meckenstock R.U."/>
        </authorList>
    </citation>
    <scope>NUCLEOTIDE SEQUENCE</scope>
</reference>
<dbReference type="InterPro" id="IPR051198">
    <property type="entry name" value="BchE-like"/>
</dbReference>
<dbReference type="Gene3D" id="3.40.50.280">
    <property type="entry name" value="Cobalamin-binding domain"/>
    <property type="match status" value="1"/>
</dbReference>
<dbReference type="EMBL" id="FR695870">
    <property type="protein sequence ID" value="CBX28958.1"/>
    <property type="molecule type" value="Genomic_DNA"/>
</dbReference>
<proteinExistence type="predicted"/>
<dbReference type="CDD" id="cd02068">
    <property type="entry name" value="radical_SAM_B12_BD"/>
    <property type="match status" value="1"/>
</dbReference>
<feature type="domain" description="Radical SAM core" evidence="9">
    <location>
        <begin position="201"/>
        <end position="421"/>
    </location>
</feature>
<keyword evidence="6" id="KW-0408">Iron</keyword>
<accession>E1YE28</accession>
<evidence type="ECO:0000259" key="8">
    <source>
        <dbReference type="PROSITE" id="PS51332"/>
    </source>
</evidence>
<evidence type="ECO:0000256" key="4">
    <source>
        <dbReference type="ARBA" id="ARBA00022691"/>
    </source>
</evidence>
<dbReference type="AlphaFoldDB" id="E1YE28"/>
<organism evidence="10">
    <name type="scientific">uncultured Desulfobacterium sp</name>
    <dbReference type="NCBI Taxonomy" id="201089"/>
    <lineage>
        <taxon>Bacteria</taxon>
        <taxon>Pseudomonadati</taxon>
        <taxon>Thermodesulfobacteriota</taxon>
        <taxon>Desulfobacteria</taxon>
        <taxon>Desulfobacterales</taxon>
        <taxon>Desulfobacteriaceae</taxon>
        <taxon>Desulfobacterium</taxon>
        <taxon>environmental samples</taxon>
    </lineage>
</organism>
<dbReference type="Pfam" id="PF02310">
    <property type="entry name" value="B12-binding"/>
    <property type="match status" value="1"/>
</dbReference>
<feature type="domain" description="B12-binding" evidence="8">
    <location>
        <begin position="1"/>
        <end position="144"/>
    </location>
</feature>
<dbReference type="GO" id="GO:0005829">
    <property type="term" value="C:cytosol"/>
    <property type="evidence" value="ECO:0007669"/>
    <property type="project" value="TreeGrafter"/>
</dbReference>
<evidence type="ECO:0000256" key="2">
    <source>
        <dbReference type="ARBA" id="ARBA00022603"/>
    </source>
</evidence>
<dbReference type="GO" id="GO:0031419">
    <property type="term" value="F:cobalamin binding"/>
    <property type="evidence" value="ECO:0007669"/>
    <property type="project" value="InterPro"/>
</dbReference>
<dbReference type="Pfam" id="PF04055">
    <property type="entry name" value="Radical_SAM"/>
    <property type="match status" value="1"/>
</dbReference>
<evidence type="ECO:0000256" key="1">
    <source>
        <dbReference type="ARBA" id="ARBA00001966"/>
    </source>
</evidence>
<keyword evidence="4" id="KW-0949">S-adenosyl-L-methionine</keyword>
<dbReference type="SFLD" id="SFLDG01123">
    <property type="entry name" value="methyltransferase_(Class_B)"/>
    <property type="match status" value="1"/>
</dbReference>
<comment type="cofactor">
    <cofactor evidence="1">
        <name>[4Fe-4S] cluster</name>
        <dbReference type="ChEBI" id="CHEBI:49883"/>
    </cofactor>
</comment>
<dbReference type="GO" id="GO:0051539">
    <property type="term" value="F:4 iron, 4 sulfur cluster binding"/>
    <property type="evidence" value="ECO:0007669"/>
    <property type="project" value="UniProtKB-KW"/>
</dbReference>
<gene>
    <name evidence="10" type="ORF">N47_B21040</name>
</gene>
<evidence type="ECO:0000259" key="9">
    <source>
        <dbReference type="PROSITE" id="PS51918"/>
    </source>
</evidence>
<evidence type="ECO:0000256" key="3">
    <source>
        <dbReference type="ARBA" id="ARBA00022679"/>
    </source>
</evidence>
<dbReference type="InterPro" id="IPR023404">
    <property type="entry name" value="rSAM_horseshoe"/>
</dbReference>
<keyword evidence="5" id="KW-0479">Metal-binding</keyword>